<proteinExistence type="predicted"/>
<name>A0ABW3ZH81_9RHOB</name>
<dbReference type="Proteomes" id="UP001597135">
    <property type="component" value="Unassembled WGS sequence"/>
</dbReference>
<dbReference type="InterPro" id="IPR018764">
    <property type="entry name" value="RskA_C"/>
</dbReference>
<comment type="caution">
    <text evidence="3">The sequence shown here is derived from an EMBL/GenBank/DDBJ whole genome shotgun (WGS) entry which is preliminary data.</text>
</comment>
<feature type="domain" description="Anti-sigma K factor RskA C-terminal" evidence="2">
    <location>
        <begin position="105"/>
        <end position="230"/>
    </location>
</feature>
<dbReference type="PANTHER" id="PTHR37461:SF1">
    <property type="entry name" value="ANTI-SIGMA-K FACTOR RSKA"/>
    <property type="match status" value="1"/>
</dbReference>
<evidence type="ECO:0000313" key="4">
    <source>
        <dbReference type="Proteomes" id="UP001597135"/>
    </source>
</evidence>
<evidence type="ECO:0000256" key="1">
    <source>
        <dbReference type="SAM" id="MobiDB-lite"/>
    </source>
</evidence>
<keyword evidence="4" id="KW-1185">Reference proteome</keyword>
<sequence>MSDDTPLDPQTPEGPPPGGDSALAAEYVLGLLTEPELSVFERRLVDEPALEAEVIAWTRDLATLAEALPEVAPAPAVKRRLEAAAFGPTRRGGFFASLWPYLGGAVAASLLAWGVFSTGLLTPEAERPLYIADLATEDGGLLIHAGYLASTNEFLIRRDDGAPPEGGDHEMWLLAGEGAPISMGVVPREPGVIARRVLTPELSALLEGGVLAVSSEPAGGSPTGAPTGPVLMTGPITEL</sequence>
<organism evidence="3 4">
    <name type="scientific">Litorisediminicola beolgyonensis</name>
    <dbReference type="NCBI Taxonomy" id="1173614"/>
    <lineage>
        <taxon>Bacteria</taxon>
        <taxon>Pseudomonadati</taxon>
        <taxon>Pseudomonadota</taxon>
        <taxon>Alphaproteobacteria</taxon>
        <taxon>Rhodobacterales</taxon>
        <taxon>Paracoccaceae</taxon>
        <taxon>Litorisediminicola</taxon>
    </lineage>
</organism>
<gene>
    <name evidence="3" type="ORF">ACFQ4E_08165</name>
</gene>
<accession>A0ABW3ZH81</accession>
<reference evidence="4" key="1">
    <citation type="journal article" date="2019" name="Int. J. Syst. Evol. Microbiol.">
        <title>The Global Catalogue of Microorganisms (GCM) 10K type strain sequencing project: providing services to taxonomists for standard genome sequencing and annotation.</title>
        <authorList>
            <consortium name="The Broad Institute Genomics Platform"/>
            <consortium name="The Broad Institute Genome Sequencing Center for Infectious Disease"/>
            <person name="Wu L."/>
            <person name="Ma J."/>
        </authorList>
    </citation>
    <scope>NUCLEOTIDE SEQUENCE [LARGE SCALE GENOMIC DNA]</scope>
    <source>
        <strain evidence="4">CCUG 62953</strain>
    </source>
</reference>
<dbReference type="Pfam" id="PF10099">
    <property type="entry name" value="RskA_C"/>
    <property type="match status" value="1"/>
</dbReference>
<dbReference type="EMBL" id="JBHTMU010000011">
    <property type="protein sequence ID" value="MFD1342390.1"/>
    <property type="molecule type" value="Genomic_DNA"/>
</dbReference>
<dbReference type="PANTHER" id="PTHR37461">
    <property type="entry name" value="ANTI-SIGMA-K FACTOR RSKA"/>
    <property type="match status" value="1"/>
</dbReference>
<evidence type="ECO:0000313" key="3">
    <source>
        <dbReference type="EMBL" id="MFD1342390.1"/>
    </source>
</evidence>
<dbReference type="RefSeq" id="WP_386802453.1">
    <property type="nucleotide sequence ID" value="NZ_JBHTMU010000011.1"/>
</dbReference>
<protein>
    <submittedName>
        <fullName evidence="3">Anti-sigma factor domain-containing protein</fullName>
    </submittedName>
</protein>
<feature type="region of interest" description="Disordered" evidence="1">
    <location>
        <begin position="1"/>
        <end position="20"/>
    </location>
</feature>
<dbReference type="InterPro" id="IPR051474">
    <property type="entry name" value="Anti-sigma-K/W_factor"/>
</dbReference>
<evidence type="ECO:0000259" key="2">
    <source>
        <dbReference type="Pfam" id="PF10099"/>
    </source>
</evidence>